<feature type="transmembrane region" description="Helical" evidence="1">
    <location>
        <begin position="192"/>
        <end position="210"/>
    </location>
</feature>
<sequence length="231" mass="24934">MTDNLFTVWGNAVLNPLQDIWGRFLLFLPALVGAIVILLIGWIVAAGLDRLVTQIFKQLKIDGALNKIGAKTFFDKSGVDLEVSEVIGNLVRWTILLIAFLAASDILGLSRVTDFLNQILVYIPNVFVAIAILLIGVLAAHFFAGVVRGTIGAARVRAAQFLGAMTKWVIYVFTILVALNQLGIAASIIDRLITAIFFMIALAGGLAFGLGGQKTASETLDDLRKEVGHKK</sequence>
<name>A0A0G1X708_UNCK3</name>
<proteinExistence type="predicted"/>
<feature type="transmembrane region" description="Helical" evidence="1">
    <location>
        <begin position="90"/>
        <end position="110"/>
    </location>
</feature>
<gene>
    <name evidence="2" type="ORF">VF00_C0002G0283</name>
</gene>
<accession>A0A0G1X708</accession>
<evidence type="ECO:0000313" key="3">
    <source>
        <dbReference type="Proteomes" id="UP000034913"/>
    </source>
</evidence>
<dbReference type="InterPro" id="IPR008910">
    <property type="entry name" value="MSC_TM_helix"/>
</dbReference>
<keyword evidence="1" id="KW-0812">Transmembrane</keyword>
<feature type="transmembrane region" description="Helical" evidence="1">
    <location>
        <begin position="122"/>
        <end position="147"/>
    </location>
</feature>
<dbReference type="Proteomes" id="UP000034913">
    <property type="component" value="Unassembled WGS sequence"/>
</dbReference>
<reference evidence="2 3" key="1">
    <citation type="journal article" date="2015" name="Nature">
        <title>rRNA introns, odd ribosomes, and small enigmatic genomes across a large radiation of phyla.</title>
        <authorList>
            <person name="Brown C.T."/>
            <person name="Hug L.A."/>
            <person name="Thomas B.C."/>
            <person name="Sharon I."/>
            <person name="Castelle C.J."/>
            <person name="Singh A."/>
            <person name="Wilkins M.J."/>
            <person name="Williams K.H."/>
            <person name="Banfield J.F."/>
        </authorList>
    </citation>
    <scope>NUCLEOTIDE SEQUENCE [LARGE SCALE GENOMIC DNA]</scope>
</reference>
<dbReference type="EMBL" id="LCRB01000002">
    <property type="protein sequence ID" value="KKW26958.1"/>
    <property type="molecule type" value="Genomic_DNA"/>
</dbReference>
<dbReference type="AlphaFoldDB" id="A0A0G1X708"/>
<dbReference type="Gene3D" id="1.10.287.1260">
    <property type="match status" value="2"/>
</dbReference>
<dbReference type="InterPro" id="IPR045275">
    <property type="entry name" value="MscS_archaea/bacteria_type"/>
</dbReference>
<dbReference type="PANTHER" id="PTHR30221:SF1">
    <property type="entry name" value="SMALL-CONDUCTANCE MECHANOSENSITIVE CHANNEL"/>
    <property type="match status" value="1"/>
</dbReference>
<protein>
    <submittedName>
        <fullName evidence="2">Small-conductance mechanosensitive ion channel-like protein</fullName>
    </submittedName>
</protein>
<dbReference type="Pfam" id="PF05552">
    <property type="entry name" value="MS_channel_1st_1"/>
    <property type="match status" value="2"/>
</dbReference>
<evidence type="ECO:0000313" key="2">
    <source>
        <dbReference type="EMBL" id="KKW26958.1"/>
    </source>
</evidence>
<keyword evidence="1" id="KW-0472">Membrane</keyword>
<dbReference type="GO" id="GO:0008381">
    <property type="term" value="F:mechanosensitive monoatomic ion channel activity"/>
    <property type="evidence" value="ECO:0007669"/>
    <property type="project" value="InterPro"/>
</dbReference>
<comment type="caution">
    <text evidence="2">The sequence shown here is derived from an EMBL/GenBank/DDBJ whole genome shotgun (WGS) entry which is preliminary data.</text>
</comment>
<feature type="transmembrane region" description="Helical" evidence="1">
    <location>
        <begin position="20"/>
        <end position="48"/>
    </location>
</feature>
<feature type="transmembrane region" description="Helical" evidence="1">
    <location>
        <begin position="168"/>
        <end position="186"/>
    </location>
</feature>
<keyword evidence="1" id="KW-1133">Transmembrane helix</keyword>
<organism evidence="2 3">
    <name type="scientific">candidate division Kazan bacterium GW2011_GWB1_52_7</name>
    <dbReference type="NCBI Taxonomy" id="1620414"/>
    <lineage>
        <taxon>Bacteria</taxon>
        <taxon>Bacteria division Kazan-3B-28</taxon>
    </lineage>
</organism>
<evidence type="ECO:0000256" key="1">
    <source>
        <dbReference type="SAM" id="Phobius"/>
    </source>
</evidence>
<dbReference type="PANTHER" id="PTHR30221">
    <property type="entry name" value="SMALL-CONDUCTANCE MECHANOSENSITIVE CHANNEL"/>
    <property type="match status" value="1"/>
</dbReference>